<feature type="non-terminal residue" evidence="1">
    <location>
        <position position="1"/>
    </location>
</feature>
<dbReference type="Proteomes" id="UP000789759">
    <property type="component" value="Unassembled WGS sequence"/>
</dbReference>
<reference evidence="1" key="1">
    <citation type="submission" date="2021-06" db="EMBL/GenBank/DDBJ databases">
        <authorList>
            <person name="Kallberg Y."/>
            <person name="Tangrot J."/>
            <person name="Rosling A."/>
        </authorList>
    </citation>
    <scope>NUCLEOTIDE SEQUENCE</scope>
    <source>
        <strain evidence="1">FL966</strain>
    </source>
</reference>
<dbReference type="EMBL" id="CAJVQA010054476">
    <property type="protein sequence ID" value="CAG8824548.1"/>
    <property type="molecule type" value="Genomic_DNA"/>
</dbReference>
<comment type="caution">
    <text evidence="1">The sequence shown here is derived from an EMBL/GenBank/DDBJ whole genome shotgun (WGS) entry which is preliminary data.</text>
</comment>
<evidence type="ECO:0000313" key="2">
    <source>
        <dbReference type="Proteomes" id="UP000789759"/>
    </source>
</evidence>
<sequence>AELRSLIETINIVGGGLKNYLKTRWTTASNSIENILHLEKVLKKNTIEPIPNYLQELALKVLAITPNS</sequence>
<feature type="non-terminal residue" evidence="1">
    <location>
        <position position="68"/>
    </location>
</feature>
<keyword evidence="2" id="KW-1185">Reference proteome</keyword>
<name>A0A9N9KDI1_9GLOM</name>
<dbReference type="AlphaFoldDB" id="A0A9N9KDI1"/>
<organism evidence="1 2">
    <name type="scientific">Cetraspora pellucida</name>
    <dbReference type="NCBI Taxonomy" id="1433469"/>
    <lineage>
        <taxon>Eukaryota</taxon>
        <taxon>Fungi</taxon>
        <taxon>Fungi incertae sedis</taxon>
        <taxon>Mucoromycota</taxon>
        <taxon>Glomeromycotina</taxon>
        <taxon>Glomeromycetes</taxon>
        <taxon>Diversisporales</taxon>
        <taxon>Gigasporaceae</taxon>
        <taxon>Cetraspora</taxon>
    </lineage>
</organism>
<proteinExistence type="predicted"/>
<accession>A0A9N9KDI1</accession>
<evidence type="ECO:0000313" key="1">
    <source>
        <dbReference type="EMBL" id="CAG8824548.1"/>
    </source>
</evidence>
<protein>
    <submittedName>
        <fullName evidence="1">17979_t:CDS:1</fullName>
    </submittedName>
</protein>
<dbReference type="OrthoDB" id="2423144at2759"/>
<gene>
    <name evidence="1" type="ORF">CPELLU_LOCUS20006</name>
</gene>